<evidence type="ECO:0000313" key="3">
    <source>
        <dbReference type="Proteomes" id="UP000233256"/>
    </source>
</evidence>
<keyword evidence="1" id="KW-0812">Transmembrane</keyword>
<dbReference type="AlphaFoldDB" id="A0A2N1PM02"/>
<keyword evidence="1" id="KW-0472">Membrane</keyword>
<dbReference type="Proteomes" id="UP000233256">
    <property type="component" value="Unassembled WGS sequence"/>
</dbReference>
<comment type="caution">
    <text evidence="2">The sequence shown here is derived from an EMBL/GenBank/DDBJ whole genome shotgun (WGS) entry which is preliminary data.</text>
</comment>
<gene>
    <name evidence="2" type="ORF">CVV64_14550</name>
</gene>
<name>A0A2N1PM02_9BACT</name>
<keyword evidence="1" id="KW-1133">Transmembrane helix</keyword>
<reference evidence="2 3" key="1">
    <citation type="journal article" date="2017" name="ISME J.">
        <title>Potential for microbial H2 and metal transformations associated with novel bacteria and archaea in deep terrestrial subsurface sediments.</title>
        <authorList>
            <person name="Hernsdorf A.W."/>
            <person name="Amano Y."/>
            <person name="Miyakawa K."/>
            <person name="Ise K."/>
            <person name="Suzuki Y."/>
            <person name="Anantharaman K."/>
            <person name="Probst A."/>
            <person name="Burstein D."/>
            <person name="Thomas B.C."/>
            <person name="Banfield J.F."/>
        </authorList>
    </citation>
    <scope>NUCLEOTIDE SEQUENCE [LARGE SCALE GENOMIC DNA]</scope>
    <source>
        <strain evidence="2">HGW-Wallbacteria-1</strain>
    </source>
</reference>
<evidence type="ECO:0000313" key="2">
    <source>
        <dbReference type="EMBL" id="PKK89355.1"/>
    </source>
</evidence>
<feature type="transmembrane region" description="Helical" evidence="1">
    <location>
        <begin position="248"/>
        <end position="266"/>
    </location>
</feature>
<accession>A0A2N1PM02</accession>
<dbReference type="EMBL" id="PGXC01000019">
    <property type="protein sequence ID" value="PKK89355.1"/>
    <property type="molecule type" value="Genomic_DNA"/>
</dbReference>
<protein>
    <submittedName>
        <fullName evidence="2">Uncharacterized protein</fullName>
    </submittedName>
</protein>
<evidence type="ECO:0000256" key="1">
    <source>
        <dbReference type="SAM" id="Phobius"/>
    </source>
</evidence>
<sequence length="268" mass="31871">MQKTRNNKFYIYYPALDECDDLNIYDITEEHIAKIDYLSFTNLLKQYNNFPVNQYPDELLSEVKFNQAQILSYQIGSDNSIMLQRTYLLNLVDKYKRHISLTEIYTIFDENPSMTLTTIIESQPKILKHVGKLKAWDWVDIDFKLNFELFNKKTVTIINRVSDWEKEWRETANVLLFFLRTNEILKKNKCNSAISMCFNESLENRFDLFKLYCTKKSKFYKREIKYGGIRLINNLSNYLNPAKKKSNWIAAFIILSLIVAILLIISHF</sequence>
<organism evidence="2 3">
    <name type="scientific">Candidatus Wallbacteria bacterium HGW-Wallbacteria-1</name>
    <dbReference type="NCBI Taxonomy" id="2013854"/>
    <lineage>
        <taxon>Bacteria</taxon>
        <taxon>Candidatus Walliibacteriota</taxon>
    </lineage>
</organism>
<proteinExistence type="predicted"/>